<keyword evidence="2" id="KW-1185">Reference proteome</keyword>
<sequence length="95" mass="11084">MKKELLERLEIEVKACKRYAENSIKKSKEDKIGLAINFLEIAGIAKKCADQVHEELWEVSKGNLTNEEFQLFAESETLDRELKKAYKELNIARQR</sequence>
<comment type="caution">
    <text evidence="1">The sequence shown here is derived from an EMBL/GenBank/DDBJ whole genome shotgun (WGS) entry which is preliminary data.</text>
</comment>
<protein>
    <submittedName>
        <fullName evidence="1">Transcriptional regulator</fullName>
    </submittedName>
</protein>
<name>A0ABW9F679_9FIRM</name>
<gene>
    <name evidence="1" type="ORF">ABGF40_02235</name>
</gene>
<reference evidence="1 2" key="1">
    <citation type="journal article" date="2024" name="Front. Microbiol.">
        <title>Pangenomic and biochemical analyses of Helcococcus ovis reveal widespread tetracycline resistance and a novel bacterial species, Helcococcus bovis.</title>
        <authorList>
            <person name="Cunha F."/>
            <person name="Zhai Y."/>
            <person name="Casaro S."/>
            <person name="Jones K.L."/>
            <person name="Hernandez M."/>
            <person name="Bisinotto R.S."/>
            <person name="Kariyawasam S."/>
            <person name="Brown M.B."/>
            <person name="Phillips A."/>
            <person name="Jeong K.C."/>
            <person name="Galvao K.N."/>
        </authorList>
    </citation>
    <scope>NUCLEOTIDE SEQUENCE [LARGE SCALE GENOMIC DNA]</scope>
    <source>
        <strain evidence="1 2">KG197</strain>
    </source>
</reference>
<evidence type="ECO:0000313" key="1">
    <source>
        <dbReference type="EMBL" id="MFM1524483.1"/>
    </source>
</evidence>
<accession>A0ABW9F679</accession>
<dbReference type="EMBL" id="JBFNFH010000003">
    <property type="protein sequence ID" value="MFM1524483.1"/>
    <property type="molecule type" value="Genomic_DNA"/>
</dbReference>
<dbReference type="RefSeq" id="WP_408105088.1">
    <property type="nucleotide sequence ID" value="NZ_JBFNFH010000003.1"/>
</dbReference>
<evidence type="ECO:0000313" key="2">
    <source>
        <dbReference type="Proteomes" id="UP001629536"/>
    </source>
</evidence>
<proteinExistence type="predicted"/>
<dbReference type="Proteomes" id="UP001629536">
    <property type="component" value="Unassembled WGS sequence"/>
</dbReference>
<organism evidence="1 2">
    <name type="scientific">Helcococcus bovis</name>
    <dbReference type="NCBI Taxonomy" id="3153252"/>
    <lineage>
        <taxon>Bacteria</taxon>
        <taxon>Bacillati</taxon>
        <taxon>Bacillota</taxon>
        <taxon>Tissierellia</taxon>
        <taxon>Tissierellales</taxon>
        <taxon>Peptoniphilaceae</taxon>
        <taxon>Helcococcus</taxon>
    </lineage>
</organism>